<organism evidence="2 3">
    <name type="scientific">Prototheca wickerhamii</name>
    <dbReference type="NCBI Taxonomy" id="3111"/>
    <lineage>
        <taxon>Eukaryota</taxon>
        <taxon>Viridiplantae</taxon>
        <taxon>Chlorophyta</taxon>
        <taxon>core chlorophytes</taxon>
        <taxon>Trebouxiophyceae</taxon>
        <taxon>Chlorellales</taxon>
        <taxon>Chlorellaceae</taxon>
        <taxon>Prototheca</taxon>
    </lineage>
</organism>
<dbReference type="EMBL" id="JASFZW010000005">
    <property type="protein sequence ID" value="KAK2078289.1"/>
    <property type="molecule type" value="Genomic_DNA"/>
</dbReference>
<name>A0AAD9IGX7_PROWI</name>
<evidence type="ECO:0000256" key="1">
    <source>
        <dbReference type="SAM" id="MobiDB-lite"/>
    </source>
</evidence>
<evidence type="ECO:0000313" key="2">
    <source>
        <dbReference type="EMBL" id="KAK2078289.1"/>
    </source>
</evidence>
<feature type="compositionally biased region" description="Low complexity" evidence="1">
    <location>
        <begin position="45"/>
        <end position="59"/>
    </location>
</feature>
<feature type="region of interest" description="Disordered" evidence="1">
    <location>
        <begin position="1"/>
        <end position="118"/>
    </location>
</feature>
<protein>
    <submittedName>
        <fullName evidence="2">Uncharacterized protein</fullName>
    </submittedName>
</protein>
<dbReference type="Proteomes" id="UP001255856">
    <property type="component" value="Unassembled WGS sequence"/>
</dbReference>
<reference evidence="2" key="1">
    <citation type="submission" date="2021-01" db="EMBL/GenBank/DDBJ databases">
        <authorList>
            <person name="Eckstrom K.M.E."/>
        </authorList>
    </citation>
    <scope>NUCLEOTIDE SEQUENCE</scope>
    <source>
        <strain evidence="2">UVCC 0001</strain>
    </source>
</reference>
<comment type="caution">
    <text evidence="2">The sequence shown here is derived from an EMBL/GenBank/DDBJ whole genome shotgun (WGS) entry which is preliminary data.</text>
</comment>
<keyword evidence="3" id="KW-1185">Reference proteome</keyword>
<proteinExistence type="predicted"/>
<dbReference type="AlphaFoldDB" id="A0AAD9IGX7"/>
<sequence length="200" mass="20802">MFGQIPERLRNWLGSQGPRPGRPDWNTRMAQAGDAPGSPLSARNPVPADPAAYPAPSGAHPARSTEKEAAAPVGEPTLGAEGEGWSAPAAGAPGAAGIPAYRPAHQPGAFGQSARRSPDLMPGAVVKMPRRGAWLRMLAYEGSWQLCLEAMLGGQAEIAVQFLQDRCLALRKALELDGLLLGGAGSEPGAAGYGECPIYW</sequence>
<gene>
    <name evidence="2" type="ORF">QBZ16_004158</name>
</gene>
<feature type="compositionally biased region" description="Low complexity" evidence="1">
    <location>
        <begin position="79"/>
        <end position="104"/>
    </location>
</feature>
<evidence type="ECO:0000313" key="3">
    <source>
        <dbReference type="Proteomes" id="UP001255856"/>
    </source>
</evidence>
<accession>A0AAD9IGX7</accession>